<gene>
    <name evidence="5" type="ORF">EA462_06900</name>
</gene>
<evidence type="ECO:0000256" key="1">
    <source>
        <dbReference type="ARBA" id="ARBA00022670"/>
    </source>
</evidence>
<feature type="region of interest" description="Disordered" evidence="3">
    <location>
        <begin position="355"/>
        <end position="374"/>
    </location>
</feature>
<dbReference type="PANTHER" id="PTHR43343:SF3">
    <property type="entry name" value="PROTEASE DO-LIKE 8, CHLOROPLASTIC"/>
    <property type="match status" value="1"/>
</dbReference>
<dbReference type="PROSITE" id="PS51257">
    <property type="entry name" value="PROKAR_LIPOPROTEIN"/>
    <property type="match status" value="1"/>
</dbReference>
<dbReference type="InterPro" id="IPR009003">
    <property type="entry name" value="Peptidase_S1_PA"/>
</dbReference>
<protein>
    <submittedName>
        <fullName evidence="5">PDZ domain-containing protein</fullName>
    </submittedName>
</protein>
<accession>A0A3N6LQ28</accession>
<keyword evidence="1" id="KW-0645">Protease</keyword>
<dbReference type="PROSITE" id="PS51318">
    <property type="entry name" value="TAT"/>
    <property type="match status" value="1"/>
</dbReference>
<dbReference type="Proteomes" id="UP000273828">
    <property type="component" value="Unassembled WGS sequence"/>
</dbReference>
<feature type="domain" description="PDZ" evidence="4">
    <location>
        <begin position="253"/>
        <end position="316"/>
    </location>
</feature>
<dbReference type="InterPro" id="IPR036034">
    <property type="entry name" value="PDZ_sf"/>
</dbReference>
<dbReference type="Gene3D" id="2.30.42.10">
    <property type="match status" value="1"/>
</dbReference>
<dbReference type="InterPro" id="IPR001940">
    <property type="entry name" value="Peptidase_S1C"/>
</dbReference>
<evidence type="ECO:0000313" key="5">
    <source>
        <dbReference type="EMBL" id="RQG91668.1"/>
    </source>
</evidence>
<proteinExistence type="predicted"/>
<evidence type="ECO:0000313" key="6">
    <source>
        <dbReference type="Proteomes" id="UP000273828"/>
    </source>
</evidence>
<dbReference type="GO" id="GO:0004252">
    <property type="term" value="F:serine-type endopeptidase activity"/>
    <property type="evidence" value="ECO:0007669"/>
    <property type="project" value="InterPro"/>
</dbReference>
<dbReference type="RefSeq" id="WP_124177797.1">
    <property type="nucleotide sequence ID" value="NZ_REFY01000002.1"/>
</dbReference>
<dbReference type="SUPFAM" id="SSF50494">
    <property type="entry name" value="Trypsin-like serine proteases"/>
    <property type="match status" value="1"/>
</dbReference>
<name>A0A3N6LQ28_9EURY</name>
<comment type="caution">
    <text evidence="5">The sequence shown here is derived from an EMBL/GenBank/DDBJ whole genome shotgun (WGS) entry which is preliminary data.</text>
</comment>
<dbReference type="GO" id="GO:0006508">
    <property type="term" value="P:proteolysis"/>
    <property type="evidence" value="ECO:0007669"/>
    <property type="project" value="UniProtKB-KW"/>
</dbReference>
<dbReference type="Pfam" id="PF13180">
    <property type="entry name" value="PDZ_2"/>
    <property type="match status" value="1"/>
</dbReference>
<dbReference type="PANTHER" id="PTHR43343">
    <property type="entry name" value="PEPTIDASE S12"/>
    <property type="match status" value="1"/>
</dbReference>
<dbReference type="OrthoDB" id="350578at2157"/>
<dbReference type="PROSITE" id="PS50106">
    <property type="entry name" value="PDZ"/>
    <property type="match status" value="1"/>
</dbReference>
<dbReference type="Gene3D" id="2.40.10.120">
    <property type="match status" value="1"/>
</dbReference>
<dbReference type="InterPro" id="IPR006311">
    <property type="entry name" value="TAT_signal"/>
</dbReference>
<dbReference type="InterPro" id="IPR001478">
    <property type="entry name" value="PDZ"/>
</dbReference>
<dbReference type="InterPro" id="IPR051201">
    <property type="entry name" value="Chloro_Bact_Ser_Proteases"/>
</dbReference>
<evidence type="ECO:0000259" key="4">
    <source>
        <dbReference type="PROSITE" id="PS50106"/>
    </source>
</evidence>
<evidence type="ECO:0000256" key="3">
    <source>
        <dbReference type="SAM" id="MobiDB-lite"/>
    </source>
</evidence>
<organism evidence="5 6">
    <name type="scientific">Natrarchaeobius halalkaliphilus</name>
    <dbReference type="NCBI Taxonomy" id="1679091"/>
    <lineage>
        <taxon>Archaea</taxon>
        <taxon>Methanobacteriati</taxon>
        <taxon>Methanobacteriota</taxon>
        <taxon>Stenosarchaea group</taxon>
        <taxon>Halobacteria</taxon>
        <taxon>Halobacteriales</taxon>
        <taxon>Natrialbaceae</taxon>
        <taxon>Natrarchaeobius</taxon>
    </lineage>
</organism>
<keyword evidence="6" id="KW-1185">Reference proteome</keyword>
<keyword evidence="2" id="KW-0378">Hydrolase</keyword>
<feature type="region of interest" description="Disordered" evidence="3">
    <location>
        <begin position="33"/>
        <end position="55"/>
    </location>
</feature>
<dbReference type="AlphaFoldDB" id="A0A3N6LQ28"/>
<dbReference type="PRINTS" id="PR00834">
    <property type="entry name" value="PROTEASES2C"/>
</dbReference>
<reference evidence="5 6" key="1">
    <citation type="submission" date="2018-10" db="EMBL/GenBank/DDBJ databases">
        <title>Natrarchaeobius chitinivorans gen. nov., sp. nov., and Natrarchaeobius haloalkaliphilus sp. nov., alkaliphilic, chitin-utilizing haloarchaea from hypersaline alkaline lakes.</title>
        <authorList>
            <person name="Sorokin D.Y."/>
            <person name="Elcheninov A.G."/>
            <person name="Kostrikina N.A."/>
            <person name="Bale N.J."/>
            <person name="Sinninghe Damste J.S."/>
            <person name="Khijniak T.V."/>
            <person name="Kublanov I.V."/>
            <person name="Toshchakov S.V."/>
        </authorList>
    </citation>
    <scope>NUCLEOTIDE SEQUENCE [LARGE SCALE GENOMIC DNA]</scope>
    <source>
        <strain evidence="5 6">AArcht-Sl</strain>
    </source>
</reference>
<evidence type="ECO:0000256" key="2">
    <source>
        <dbReference type="ARBA" id="ARBA00022801"/>
    </source>
</evidence>
<dbReference type="SUPFAM" id="SSF50156">
    <property type="entry name" value="PDZ domain-like"/>
    <property type="match status" value="1"/>
</dbReference>
<dbReference type="Pfam" id="PF13365">
    <property type="entry name" value="Trypsin_2"/>
    <property type="match status" value="1"/>
</dbReference>
<dbReference type="EMBL" id="REFY01000002">
    <property type="protein sequence ID" value="RQG91668.1"/>
    <property type="molecule type" value="Genomic_DNA"/>
</dbReference>
<sequence length="374" mass="38844">MDDHRLNRRRLLSLAGGGFASVLAGCAAPQRDSAVEGSSSQEQSATHETDGELETDAGFTDVYDAIIDSVTQVRVFGVDNPLTGGEGRGQGSGFVYDDRHIVTNDHVVADGEEVDLQYINGDWTDTKLVGTDPFSDLAVLEADHVPSSATPLSVAEYSPSVGQQVLAIGNPYGLEGSMSSGIVSGVERTVDAPGRTFSFPNVVQTDAAVNPGNSGGPLVDLDGNVVGVINAGGGDNIGFAISAALTDRVVPALIETGEFEHSYMGIRLASVDRIIAETNDLEEATGVIVTEVVSGGPADGVLQGADRVTREHGEPIPIGGDVIVEMNGHPIPDRHALSTVLALETSPGETLEITLRRDGSETSESLDLGARSQG</sequence>